<dbReference type="HOGENOM" id="CLU_1072403_0_0_9"/>
<dbReference type="Gene3D" id="2.60.40.1080">
    <property type="match status" value="1"/>
</dbReference>
<dbReference type="Proteomes" id="UP000000814">
    <property type="component" value="Chromosome"/>
</dbReference>
<name>Q97E38_CLOAB</name>
<dbReference type="SMART" id="SM00635">
    <property type="entry name" value="BID_2"/>
    <property type="match status" value="1"/>
</dbReference>
<proteinExistence type="predicted"/>
<dbReference type="AlphaFoldDB" id="Q97E38"/>
<evidence type="ECO:0000313" key="2">
    <source>
        <dbReference type="EMBL" id="AAK81212.1"/>
    </source>
</evidence>
<evidence type="ECO:0000313" key="3">
    <source>
        <dbReference type="Proteomes" id="UP000000814"/>
    </source>
</evidence>
<dbReference type="InterPro" id="IPR006637">
    <property type="entry name" value="ChW"/>
</dbReference>
<dbReference type="OrthoDB" id="1947361at2"/>
<dbReference type="InterPro" id="IPR003343">
    <property type="entry name" value="Big_2"/>
</dbReference>
<accession>Q97E38</accession>
<dbReference type="EMBL" id="AE001437">
    <property type="protein sequence ID" value="AAK81212.1"/>
    <property type="molecule type" value="Genomic_DNA"/>
</dbReference>
<reference evidence="2 3" key="1">
    <citation type="journal article" date="2001" name="J. Bacteriol.">
        <title>Genome sequence and comparative analysis of the solvent-producing bacterium Clostridium acetobutylicum.</title>
        <authorList>
            <person name="Nolling J."/>
            <person name="Breton G."/>
            <person name="Omelchenko M.V."/>
            <person name="Makarova K.S."/>
            <person name="Zeng Q."/>
            <person name="Gibson R."/>
            <person name="Lee H.M."/>
            <person name="Dubois J."/>
            <person name="Qiu D."/>
            <person name="Hitti J."/>
            <person name="Wolf Y.I."/>
            <person name="Tatusov R.L."/>
            <person name="Sabathe F."/>
            <person name="Doucette-Stamm L."/>
            <person name="Soucaille P."/>
            <person name="Daly M.J."/>
            <person name="Bennett G.N."/>
            <person name="Koonin E.V."/>
            <person name="Smith D.R."/>
        </authorList>
    </citation>
    <scope>NUCLEOTIDE SEQUENCE [LARGE SCALE GENOMIC DNA]</scope>
    <source>
        <strain evidence="3">ATCC 824 / DSM 792 / JCM 1419 / LMG 5710 / VKM B-1787</strain>
    </source>
</reference>
<dbReference type="Pfam" id="PF02368">
    <property type="entry name" value="Big_2"/>
    <property type="match status" value="1"/>
</dbReference>
<dbReference type="SMART" id="SM00728">
    <property type="entry name" value="ChW"/>
    <property type="match status" value="3"/>
</dbReference>
<protein>
    <submittedName>
        <fullName evidence="2">Uncharacterized protein, containing cell adhesion domain and ChW-repeats</fullName>
    </submittedName>
</protein>
<evidence type="ECO:0000259" key="1">
    <source>
        <dbReference type="SMART" id="SM00635"/>
    </source>
</evidence>
<sequence length="259" mass="28591">MKKLKSMCSPIIFITFLMFFNFEGLNIKCKADINDSYVGVTYNAHIQNIGWQNSWCINGEEAGTDGKSLRMEALKINLTNAPADARILYQAHVQNLGWQQWVNDGNEAGTDGKGLRMEALRVKLLGMPDYSVEYQAHVQNLGWQNWVKDGEEAGTDGKGLRIEAIRIKIINKVHPDSITLNKSNENLALGNTDKLSVTFSPDNTTDKNVTWNSSDSNTVSVDKDGNITALREGTANITATSVDGKKNTSCFVTVVKAEN</sequence>
<dbReference type="PIR" id="A97303">
    <property type="entry name" value="A97303"/>
</dbReference>
<dbReference type="SUPFAM" id="SSF49373">
    <property type="entry name" value="Invasin/intimin cell-adhesion fragments"/>
    <property type="match status" value="1"/>
</dbReference>
<dbReference type="Pfam" id="PF07538">
    <property type="entry name" value="ChW"/>
    <property type="match status" value="3"/>
</dbReference>
<gene>
    <name evidence="2" type="ordered locus">CA_C3278</name>
</gene>
<dbReference type="eggNOG" id="COG5492">
    <property type="taxonomic scope" value="Bacteria"/>
</dbReference>
<feature type="domain" description="BIG2" evidence="1">
    <location>
        <begin position="174"/>
        <end position="251"/>
    </location>
</feature>
<dbReference type="STRING" id="272562.CA_C3278"/>
<dbReference type="PATRIC" id="fig|272562.8.peg.3456"/>
<keyword evidence="3" id="KW-1185">Reference proteome</keyword>
<organism evidence="2 3">
    <name type="scientific">Clostridium acetobutylicum (strain ATCC 824 / DSM 792 / JCM 1419 / IAM 19013 / LMG 5710 / NBRC 13948 / NRRL B-527 / VKM B-1787 / 2291 / W)</name>
    <dbReference type="NCBI Taxonomy" id="272562"/>
    <lineage>
        <taxon>Bacteria</taxon>
        <taxon>Bacillati</taxon>
        <taxon>Bacillota</taxon>
        <taxon>Clostridia</taxon>
        <taxon>Eubacteriales</taxon>
        <taxon>Clostridiaceae</taxon>
        <taxon>Clostridium</taxon>
    </lineage>
</organism>
<dbReference type="KEGG" id="cac:CA_C3278"/>
<dbReference type="InterPro" id="IPR008964">
    <property type="entry name" value="Invasin/intimin_cell_adhesion"/>
</dbReference>